<sequence length="42" mass="4816">MNTGYQRFYLTRKKPNPLEEAFGVTLREDYSETASQAFDPGS</sequence>
<reference evidence="1" key="1">
    <citation type="submission" date="2018-10" db="EMBL/GenBank/DDBJ databases">
        <title>Effector identification in a new, highly contiguous assembly of the strawberry crown rot pathogen Phytophthora cactorum.</title>
        <authorList>
            <person name="Armitage A.D."/>
            <person name="Nellist C.F."/>
            <person name="Bates H."/>
            <person name="Vickerstaff R.J."/>
            <person name="Harrison R.J."/>
        </authorList>
    </citation>
    <scope>NUCLEOTIDE SEQUENCE</scope>
    <source>
        <strain evidence="1">4040</strain>
    </source>
</reference>
<dbReference type="EMBL" id="RCMK01001606">
    <property type="protein sequence ID" value="KAG2891250.1"/>
    <property type="molecule type" value="Genomic_DNA"/>
</dbReference>
<proteinExistence type="predicted"/>
<organism evidence="1 2">
    <name type="scientific">Phytophthora cactorum</name>
    <dbReference type="NCBI Taxonomy" id="29920"/>
    <lineage>
        <taxon>Eukaryota</taxon>
        <taxon>Sar</taxon>
        <taxon>Stramenopiles</taxon>
        <taxon>Oomycota</taxon>
        <taxon>Peronosporomycetes</taxon>
        <taxon>Peronosporales</taxon>
        <taxon>Peronosporaceae</taxon>
        <taxon>Phytophthora</taxon>
    </lineage>
</organism>
<dbReference type="AlphaFoldDB" id="A0A8T1B144"/>
<gene>
    <name evidence="1" type="ORF">PC117_g24294</name>
</gene>
<name>A0A8T1B144_9STRA</name>
<accession>A0A8T1B144</accession>
<evidence type="ECO:0000313" key="2">
    <source>
        <dbReference type="Proteomes" id="UP000736787"/>
    </source>
</evidence>
<protein>
    <submittedName>
        <fullName evidence="1">Uncharacterized protein</fullName>
    </submittedName>
</protein>
<dbReference type="Proteomes" id="UP000736787">
    <property type="component" value="Unassembled WGS sequence"/>
</dbReference>
<evidence type="ECO:0000313" key="1">
    <source>
        <dbReference type="EMBL" id="KAG2891250.1"/>
    </source>
</evidence>
<comment type="caution">
    <text evidence="1">The sequence shown here is derived from an EMBL/GenBank/DDBJ whole genome shotgun (WGS) entry which is preliminary data.</text>
</comment>